<dbReference type="PANTHER" id="PTHR44259">
    <property type="entry name" value="OS07G0183000 PROTEIN-RELATED"/>
    <property type="match status" value="1"/>
</dbReference>
<proteinExistence type="predicted"/>
<keyword evidence="1" id="KW-1133">Transmembrane helix</keyword>
<accession>A0A6P4BMR1</accession>
<dbReference type="Proteomes" id="UP001652623">
    <property type="component" value="Chromosome 5"/>
</dbReference>
<evidence type="ECO:0000259" key="2">
    <source>
        <dbReference type="PROSITE" id="PS50181"/>
    </source>
</evidence>
<dbReference type="KEGG" id="zju:107433654"/>
<evidence type="ECO:0000256" key="1">
    <source>
        <dbReference type="SAM" id="Phobius"/>
    </source>
</evidence>
<protein>
    <submittedName>
        <fullName evidence="4">F-box protein At4g17565</fullName>
    </submittedName>
</protein>
<dbReference type="PROSITE" id="PS50181">
    <property type="entry name" value="FBOX"/>
    <property type="match status" value="1"/>
</dbReference>
<organism evidence="3 4">
    <name type="scientific">Ziziphus jujuba</name>
    <name type="common">Chinese jujube</name>
    <name type="synonym">Ziziphus sativa</name>
    <dbReference type="NCBI Taxonomy" id="326968"/>
    <lineage>
        <taxon>Eukaryota</taxon>
        <taxon>Viridiplantae</taxon>
        <taxon>Streptophyta</taxon>
        <taxon>Embryophyta</taxon>
        <taxon>Tracheophyta</taxon>
        <taxon>Spermatophyta</taxon>
        <taxon>Magnoliopsida</taxon>
        <taxon>eudicotyledons</taxon>
        <taxon>Gunneridae</taxon>
        <taxon>Pentapetalae</taxon>
        <taxon>rosids</taxon>
        <taxon>fabids</taxon>
        <taxon>Rosales</taxon>
        <taxon>Rhamnaceae</taxon>
        <taxon>Paliureae</taxon>
        <taxon>Ziziphus</taxon>
    </lineage>
</organism>
<feature type="domain" description="F-box" evidence="2">
    <location>
        <begin position="13"/>
        <end position="58"/>
    </location>
</feature>
<dbReference type="GeneID" id="107433654"/>
<dbReference type="PANTHER" id="PTHR44259:SF15">
    <property type="entry name" value="F-BOX PROTEIN KIB2-RELATED"/>
    <property type="match status" value="1"/>
</dbReference>
<feature type="transmembrane region" description="Helical" evidence="1">
    <location>
        <begin position="104"/>
        <end position="123"/>
    </location>
</feature>
<name>A0A6P4BMR1_ZIZJJ</name>
<dbReference type="Pfam" id="PF03478">
    <property type="entry name" value="Beta-prop_KIB1-4"/>
    <property type="match status" value="1"/>
</dbReference>
<dbReference type="Pfam" id="PF00646">
    <property type="entry name" value="F-box"/>
    <property type="match status" value="1"/>
</dbReference>
<dbReference type="InterPro" id="IPR001810">
    <property type="entry name" value="F-box_dom"/>
</dbReference>
<dbReference type="RefSeq" id="XP_015900458.3">
    <property type="nucleotide sequence ID" value="XM_016044972.3"/>
</dbReference>
<dbReference type="InterPro" id="IPR036047">
    <property type="entry name" value="F-box-like_dom_sf"/>
</dbReference>
<dbReference type="SUPFAM" id="SSF81383">
    <property type="entry name" value="F-box domain"/>
    <property type="match status" value="1"/>
</dbReference>
<dbReference type="InterPro" id="IPR005174">
    <property type="entry name" value="KIB1-4_b-propeller"/>
</dbReference>
<evidence type="ECO:0000313" key="4">
    <source>
        <dbReference type="RefSeq" id="XP_015900458.3"/>
    </source>
</evidence>
<gene>
    <name evidence="4" type="primary">LOC107433654</name>
</gene>
<dbReference type="FunCoup" id="A0A6P4BMR1">
    <property type="interactions" value="134"/>
</dbReference>
<keyword evidence="3" id="KW-1185">Reference proteome</keyword>
<keyword evidence="1" id="KW-0472">Membrane</keyword>
<dbReference type="Gene3D" id="1.20.1280.50">
    <property type="match status" value="1"/>
</dbReference>
<dbReference type="InterPro" id="IPR050942">
    <property type="entry name" value="F-box_BR-signaling"/>
</dbReference>
<dbReference type="InParanoid" id="A0A6P4BMR1"/>
<dbReference type="AlphaFoldDB" id="A0A6P4BMR1"/>
<keyword evidence="1" id="KW-0812">Transmembrane</keyword>
<evidence type="ECO:0000313" key="3">
    <source>
        <dbReference type="Proteomes" id="UP001652623"/>
    </source>
</evidence>
<sequence>MEHRDIRLLSSHSSPWNNLPKELLAMILKRLAFVDIVSVKSICSNWNIAVRSYIYTPSPQTPCLMFHKGWSTKDFESPTFFTLAENKFYHITNGHPYNYYRYEVVGLLYGWLVIFTVPGYPYIINPFTSSCIIQLPKLIKSEDKKKRQLLSISKAIIPSYFYSSSFWVAVIYGPHRKRLGFLKHSHKTWTHLGGASEVYIDIIFYNGMLYALRNGGAIEVWDFLSPSPKKVMDLEVALALPQLVTYTKAFLVESMGKLLFVLRLTGGESPNLIDQFFVYQLDCGGERWITVETLSNQAFFASKHQCVSIYAQDLPQVEENSIYFLTTDYTTFGICNLKERRMINNTCAINNREKPTRAPFWFIPNPHWMANNVGQLPIR</sequence>
<dbReference type="SMART" id="SM00256">
    <property type="entry name" value="FBOX"/>
    <property type="match status" value="1"/>
</dbReference>
<reference evidence="4" key="1">
    <citation type="submission" date="2025-08" db="UniProtKB">
        <authorList>
            <consortium name="RefSeq"/>
        </authorList>
    </citation>
    <scope>IDENTIFICATION</scope>
    <source>
        <tissue evidence="4">Seedling</tissue>
    </source>
</reference>